<dbReference type="GO" id="GO:0016491">
    <property type="term" value="F:oxidoreductase activity"/>
    <property type="evidence" value="ECO:0007669"/>
    <property type="project" value="InterPro"/>
</dbReference>
<dbReference type="SFLD" id="SFLDG01067">
    <property type="entry name" value="SPASM/twitch_domain_containing"/>
    <property type="match status" value="1"/>
</dbReference>
<name>A0A2N3Y6H0_SACSN</name>
<evidence type="ECO:0000313" key="6">
    <source>
        <dbReference type="EMBL" id="PKW18461.1"/>
    </source>
</evidence>
<reference evidence="6" key="1">
    <citation type="submission" date="2017-12" db="EMBL/GenBank/DDBJ databases">
        <title>Sequencing the genomes of 1000 Actinobacteria strains.</title>
        <authorList>
            <person name="Klenk H.-P."/>
        </authorList>
    </citation>
    <scope>NUCLEOTIDE SEQUENCE [LARGE SCALE GENOMIC DNA]</scope>
    <source>
        <strain evidence="6">DSM 44228</strain>
    </source>
</reference>
<accession>A0A2N3Y6H0</accession>
<evidence type="ECO:0000256" key="1">
    <source>
        <dbReference type="ARBA" id="ARBA00022691"/>
    </source>
</evidence>
<dbReference type="CDD" id="cd01335">
    <property type="entry name" value="Radical_SAM"/>
    <property type="match status" value="1"/>
</dbReference>
<dbReference type="PROSITE" id="PS51918">
    <property type="entry name" value="RADICAL_SAM"/>
    <property type="match status" value="1"/>
</dbReference>
<evidence type="ECO:0000256" key="3">
    <source>
        <dbReference type="ARBA" id="ARBA00023004"/>
    </source>
</evidence>
<protein>
    <recommendedName>
        <fullName evidence="5">Radical SAM core domain-containing protein</fullName>
    </recommendedName>
</protein>
<dbReference type="Gene3D" id="3.20.20.70">
    <property type="entry name" value="Aldolase class I"/>
    <property type="match status" value="1"/>
</dbReference>
<dbReference type="EMBL" id="PJNB01000001">
    <property type="protein sequence ID" value="PKW18461.1"/>
    <property type="molecule type" value="Genomic_DNA"/>
</dbReference>
<proteinExistence type="predicted"/>
<sequence>MPQQVRDSEPVPVATPSSVILQPTTLCNLDCRHCYLLHRKENQSMSPAVARAVAESVRSWSQGRPVDIVWHGGEPLATGRERLGVLFDQFAGLDVVHSVQTNAVLIDDAWSAWLAERGVRVGVTVDGAEQDNAARVDRGGRPAFPRIERGIRRLVADGHDVSMIAVVSDPTPERARWLYESVAELGARWLGVNIEEREGVNERRIAHEFGQVRAFWSALIEPWSSDSRVELRDLERVLSYVGGVLDGCATDGPPGIDPLPTVAWNGAVTLISPELAALSVRRVRMRQRVGA</sequence>
<keyword evidence="3" id="KW-0408">Iron</keyword>
<dbReference type="InterPro" id="IPR023867">
    <property type="entry name" value="Sulphatase_maturase_rSAM"/>
</dbReference>
<dbReference type="Proteomes" id="UP000233786">
    <property type="component" value="Unassembled WGS sequence"/>
</dbReference>
<keyword evidence="4" id="KW-0411">Iron-sulfur</keyword>
<keyword evidence="2" id="KW-0479">Metal-binding</keyword>
<comment type="caution">
    <text evidence="6">The sequence shown here is derived from an EMBL/GenBank/DDBJ whole genome shotgun (WGS) entry which is preliminary data.</text>
</comment>
<evidence type="ECO:0000259" key="5">
    <source>
        <dbReference type="PROSITE" id="PS51918"/>
    </source>
</evidence>
<evidence type="ECO:0000256" key="2">
    <source>
        <dbReference type="ARBA" id="ARBA00022723"/>
    </source>
</evidence>
<dbReference type="InterPro" id="IPR058240">
    <property type="entry name" value="rSAM_sf"/>
</dbReference>
<dbReference type="AlphaFoldDB" id="A0A2N3Y6H0"/>
<dbReference type="Pfam" id="PF04055">
    <property type="entry name" value="Radical_SAM"/>
    <property type="match status" value="1"/>
</dbReference>
<dbReference type="STRING" id="994479.GCA_000194155_03095"/>
<dbReference type="InterPro" id="IPR013785">
    <property type="entry name" value="Aldolase_TIM"/>
</dbReference>
<dbReference type="SFLD" id="SFLDS00029">
    <property type="entry name" value="Radical_SAM"/>
    <property type="match status" value="1"/>
</dbReference>
<evidence type="ECO:0000313" key="7">
    <source>
        <dbReference type="Proteomes" id="UP000233786"/>
    </source>
</evidence>
<dbReference type="PANTHER" id="PTHR43273:SF8">
    <property type="entry name" value="RADICAL SAM DOMAIN PROTEIN"/>
    <property type="match status" value="1"/>
</dbReference>
<dbReference type="InterPro" id="IPR007197">
    <property type="entry name" value="rSAM"/>
</dbReference>
<dbReference type="GO" id="GO:0051536">
    <property type="term" value="F:iron-sulfur cluster binding"/>
    <property type="evidence" value="ECO:0007669"/>
    <property type="project" value="UniProtKB-KW"/>
</dbReference>
<dbReference type="SUPFAM" id="SSF102114">
    <property type="entry name" value="Radical SAM enzymes"/>
    <property type="match status" value="1"/>
</dbReference>
<keyword evidence="7" id="KW-1185">Reference proteome</keyword>
<evidence type="ECO:0000256" key="4">
    <source>
        <dbReference type="ARBA" id="ARBA00023014"/>
    </source>
</evidence>
<gene>
    <name evidence="6" type="ORF">A8926_6547</name>
</gene>
<dbReference type="PANTHER" id="PTHR43273">
    <property type="entry name" value="ANAEROBIC SULFATASE-MATURATING ENZYME HOMOLOG ASLB-RELATED"/>
    <property type="match status" value="1"/>
</dbReference>
<keyword evidence="1" id="KW-0949">S-adenosyl-L-methionine</keyword>
<organism evidence="6 7">
    <name type="scientific">Saccharopolyspora spinosa</name>
    <dbReference type="NCBI Taxonomy" id="60894"/>
    <lineage>
        <taxon>Bacteria</taxon>
        <taxon>Bacillati</taxon>
        <taxon>Actinomycetota</taxon>
        <taxon>Actinomycetes</taxon>
        <taxon>Pseudonocardiales</taxon>
        <taxon>Pseudonocardiaceae</taxon>
        <taxon>Saccharopolyspora</taxon>
    </lineage>
</organism>
<dbReference type="GO" id="GO:0046872">
    <property type="term" value="F:metal ion binding"/>
    <property type="evidence" value="ECO:0007669"/>
    <property type="project" value="UniProtKB-KW"/>
</dbReference>
<feature type="domain" description="Radical SAM core" evidence="5">
    <location>
        <begin position="13"/>
        <end position="249"/>
    </location>
</feature>